<sequence length="212" mass="23203">MAAPAPVTRQVSGGAARVSVPAPSSPDRGQPLATAMAELPVLDAHRQRVPFCGLFRERGTVVVVCGISCSFLQEANVTLIAIGQSSYHHIEPFCKPTGYSHEIYVDPEREMYKRLGMKRDEEIATSRQSPHVKSNLLSGSLQSLWRAVTGPQFDLQGDPAQQGGILILGPGNNIHFIHCDRNRLDHKPINSVLQLVGIQHVNFTNRTSVIHV</sequence>
<protein>
    <recommendedName>
        <fullName evidence="4">Peroxiredoxin like 2C</fullName>
    </recommendedName>
</protein>
<dbReference type="CDD" id="cd02970">
    <property type="entry name" value="PRX_like2"/>
    <property type="match status" value="1"/>
</dbReference>
<proteinExistence type="predicted"/>
<dbReference type="Proteomes" id="UP000233080">
    <property type="component" value="Unassembled WGS sequence"/>
</dbReference>
<reference evidence="2" key="1">
    <citation type="submission" date="2025-08" db="UniProtKB">
        <authorList>
            <consortium name="Ensembl"/>
        </authorList>
    </citation>
    <scope>IDENTIFICATION</scope>
</reference>
<evidence type="ECO:0000313" key="3">
    <source>
        <dbReference type="Proteomes" id="UP000233080"/>
    </source>
</evidence>
<dbReference type="Ensembl" id="ENSCANT00000037383.1">
    <property type="protein sequence ID" value="ENSCANP00000014454.1"/>
    <property type="gene ID" value="ENSCANG00000030669.1"/>
</dbReference>
<evidence type="ECO:0000256" key="1">
    <source>
        <dbReference type="SAM" id="MobiDB-lite"/>
    </source>
</evidence>
<dbReference type="InterPro" id="IPR032801">
    <property type="entry name" value="PXL2A/B/C"/>
</dbReference>
<keyword evidence="3" id="KW-1185">Reference proteome</keyword>
<dbReference type="PANTHER" id="PTHR28630:SF3">
    <property type="entry name" value="PEROXIREDOXIN-LIKE 2C"/>
    <property type="match status" value="1"/>
</dbReference>
<dbReference type="STRING" id="336983.ENSCANP00000014454"/>
<reference evidence="2" key="2">
    <citation type="submission" date="2025-09" db="UniProtKB">
        <authorList>
            <consortium name="Ensembl"/>
        </authorList>
    </citation>
    <scope>IDENTIFICATION</scope>
</reference>
<dbReference type="Pfam" id="PF13911">
    <property type="entry name" value="AhpC-TSA_2"/>
    <property type="match status" value="1"/>
</dbReference>
<feature type="region of interest" description="Disordered" evidence="1">
    <location>
        <begin position="1"/>
        <end position="31"/>
    </location>
</feature>
<dbReference type="AlphaFoldDB" id="A0A2K5ICT4"/>
<organism evidence="2 3">
    <name type="scientific">Colobus angolensis palliatus</name>
    <name type="common">Peters' Angolan colobus</name>
    <dbReference type="NCBI Taxonomy" id="336983"/>
    <lineage>
        <taxon>Eukaryota</taxon>
        <taxon>Metazoa</taxon>
        <taxon>Chordata</taxon>
        <taxon>Craniata</taxon>
        <taxon>Vertebrata</taxon>
        <taxon>Euteleostomi</taxon>
        <taxon>Mammalia</taxon>
        <taxon>Eutheria</taxon>
        <taxon>Euarchontoglires</taxon>
        <taxon>Primates</taxon>
        <taxon>Haplorrhini</taxon>
        <taxon>Catarrhini</taxon>
        <taxon>Cercopithecidae</taxon>
        <taxon>Colobinae</taxon>
        <taxon>Colobus</taxon>
    </lineage>
</organism>
<dbReference type="PANTHER" id="PTHR28630">
    <property type="match status" value="1"/>
</dbReference>
<accession>A0A2K5ICT4</accession>
<name>A0A2K5ICT4_COLAP</name>
<evidence type="ECO:0000313" key="2">
    <source>
        <dbReference type="Ensembl" id="ENSCANP00000014454.1"/>
    </source>
</evidence>
<evidence type="ECO:0008006" key="4">
    <source>
        <dbReference type="Google" id="ProtNLM"/>
    </source>
</evidence>